<dbReference type="WBParaSite" id="MhA1_Contig2152.frz3.gene6">
    <property type="protein sequence ID" value="MhA1_Contig2152.frz3.gene6"/>
    <property type="gene ID" value="MhA1_Contig2152.frz3.gene6"/>
</dbReference>
<dbReference type="Proteomes" id="UP000095281">
    <property type="component" value="Unplaced"/>
</dbReference>
<keyword evidence="2" id="KW-1185">Reference proteome</keyword>
<evidence type="ECO:0000313" key="2">
    <source>
        <dbReference type="Proteomes" id="UP000095281"/>
    </source>
</evidence>
<proteinExistence type="predicted"/>
<evidence type="ECO:0000313" key="3">
    <source>
        <dbReference type="WBParaSite" id="MhA1_Contig2152.frz3.gene6"/>
    </source>
</evidence>
<accession>A0A1I8BFE4</accession>
<sequence length="143" mass="17316">MDTKYKKPMDEGESSKNYNKKYYKKFKEQLNEIEKKNNCDYKEKRKIHPSIKMQKELIEYYESKNRNFKEARKQAKENMDNENRVLDRIEPKLRVEFIRGLLGLYKFGEVGFIELGFGRFLKKVLTIHKICTYNPSINKVFNK</sequence>
<reference evidence="3" key="1">
    <citation type="submission" date="2016-11" db="UniProtKB">
        <authorList>
            <consortium name="WormBaseParasite"/>
        </authorList>
    </citation>
    <scope>IDENTIFICATION</scope>
</reference>
<protein>
    <submittedName>
        <fullName evidence="3">Uncharacterized protein</fullName>
    </submittedName>
</protein>
<dbReference type="AlphaFoldDB" id="A0A1I8BFE4"/>
<name>A0A1I8BFE4_MELHA</name>
<evidence type="ECO:0000256" key="1">
    <source>
        <dbReference type="SAM" id="Coils"/>
    </source>
</evidence>
<keyword evidence="1" id="KW-0175">Coiled coil</keyword>
<feature type="coiled-coil region" evidence="1">
    <location>
        <begin position="58"/>
        <end position="85"/>
    </location>
</feature>
<organism evidence="2 3">
    <name type="scientific">Meloidogyne hapla</name>
    <name type="common">Root-knot nematode worm</name>
    <dbReference type="NCBI Taxonomy" id="6305"/>
    <lineage>
        <taxon>Eukaryota</taxon>
        <taxon>Metazoa</taxon>
        <taxon>Ecdysozoa</taxon>
        <taxon>Nematoda</taxon>
        <taxon>Chromadorea</taxon>
        <taxon>Rhabditida</taxon>
        <taxon>Tylenchina</taxon>
        <taxon>Tylenchomorpha</taxon>
        <taxon>Tylenchoidea</taxon>
        <taxon>Meloidogynidae</taxon>
        <taxon>Meloidogyninae</taxon>
        <taxon>Meloidogyne</taxon>
    </lineage>
</organism>